<organism evidence="1 2">
    <name type="scientific">Sphingobacterium olei</name>
    <dbReference type="NCBI Taxonomy" id="2571155"/>
    <lineage>
        <taxon>Bacteria</taxon>
        <taxon>Pseudomonadati</taxon>
        <taxon>Bacteroidota</taxon>
        <taxon>Sphingobacteriia</taxon>
        <taxon>Sphingobacteriales</taxon>
        <taxon>Sphingobacteriaceae</taxon>
        <taxon>Sphingobacterium</taxon>
    </lineage>
</organism>
<protein>
    <submittedName>
        <fullName evidence="1">Uncharacterized protein</fullName>
    </submittedName>
</protein>
<dbReference type="RefSeq" id="WP_136899387.1">
    <property type="nucleotide sequence ID" value="NZ_SUME01000001.1"/>
</dbReference>
<accession>A0A4U0P6A5</accession>
<proteinExistence type="predicted"/>
<gene>
    <name evidence="1" type="ORF">FAZ15_01390</name>
</gene>
<name>A0A4U0P6A5_9SPHI</name>
<reference evidence="1 2" key="1">
    <citation type="submission" date="2019-04" db="EMBL/GenBank/DDBJ databases">
        <title>Sphingobacterium olei sp. nov., isolated from oil-contaminated soil.</title>
        <authorList>
            <person name="Liu B."/>
        </authorList>
    </citation>
    <scope>NUCLEOTIDE SEQUENCE [LARGE SCALE GENOMIC DNA]</scope>
    <source>
        <strain evidence="1 2">HAL-9</strain>
    </source>
</reference>
<sequence length="67" mass="6965">MIYLIITALMGLGSPSITPINNAQITVQVTDNGDEDGGETGTVRPPIPPLPIPVPPICPLPIPPMLP</sequence>
<evidence type="ECO:0000313" key="1">
    <source>
        <dbReference type="EMBL" id="TJZ62981.1"/>
    </source>
</evidence>
<keyword evidence="2" id="KW-1185">Reference proteome</keyword>
<dbReference type="EMBL" id="SUME01000001">
    <property type="protein sequence ID" value="TJZ62981.1"/>
    <property type="molecule type" value="Genomic_DNA"/>
</dbReference>
<evidence type="ECO:0000313" key="2">
    <source>
        <dbReference type="Proteomes" id="UP000306808"/>
    </source>
</evidence>
<comment type="caution">
    <text evidence="1">The sequence shown here is derived from an EMBL/GenBank/DDBJ whole genome shotgun (WGS) entry which is preliminary data.</text>
</comment>
<dbReference type="Proteomes" id="UP000306808">
    <property type="component" value="Unassembled WGS sequence"/>
</dbReference>
<dbReference type="AlphaFoldDB" id="A0A4U0P6A5"/>